<comment type="subcellular location">
    <subcellularLocation>
        <location evidence="1">Cytoplasm</location>
    </subcellularLocation>
</comment>
<dbReference type="CDD" id="cd19143">
    <property type="entry name" value="AKR_AKR6C1_2"/>
    <property type="match status" value="1"/>
</dbReference>
<evidence type="ECO:0000256" key="5">
    <source>
        <dbReference type="ARBA" id="ARBA00022538"/>
    </source>
</evidence>
<accession>A0ABT8F3C1</accession>
<keyword evidence="12" id="KW-1185">Reference proteome</keyword>
<dbReference type="NCBIfam" id="TIGR01293">
    <property type="entry name" value="Kv_beta"/>
    <property type="match status" value="1"/>
</dbReference>
<keyword evidence="7" id="KW-0630">Potassium</keyword>
<dbReference type="InterPro" id="IPR005399">
    <property type="entry name" value="K_chnl_volt-dep_bsu_KCNAB-rel"/>
</dbReference>
<dbReference type="InterPro" id="IPR005983">
    <property type="entry name" value="K_chnl_volt-dep_bsu_KCNAB"/>
</dbReference>
<dbReference type="PRINTS" id="PR01577">
    <property type="entry name" value="KCNABCHANNEL"/>
</dbReference>
<comment type="similarity">
    <text evidence="2">Belongs to the shaker potassium channel beta subunit family.</text>
</comment>
<evidence type="ECO:0000256" key="2">
    <source>
        <dbReference type="ARBA" id="ARBA00006515"/>
    </source>
</evidence>
<evidence type="ECO:0000256" key="4">
    <source>
        <dbReference type="ARBA" id="ARBA00022490"/>
    </source>
</evidence>
<protein>
    <submittedName>
        <fullName evidence="11">Aldo/keto reductase</fullName>
    </submittedName>
</protein>
<evidence type="ECO:0000259" key="10">
    <source>
        <dbReference type="Pfam" id="PF00248"/>
    </source>
</evidence>
<reference evidence="11" key="1">
    <citation type="submission" date="2023-06" db="EMBL/GenBank/DDBJ databases">
        <title>Cytophagales bacterium Strain LB-30, isolated from soil.</title>
        <authorList>
            <person name="Liu B."/>
        </authorList>
    </citation>
    <scope>NUCLEOTIDE SEQUENCE</scope>
    <source>
        <strain evidence="11">LB-30</strain>
    </source>
</reference>
<name>A0ABT8F3C1_9BACT</name>
<evidence type="ECO:0000256" key="7">
    <source>
        <dbReference type="ARBA" id="ARBA00022958"/>
    </source>
</evidence>
<dbReference type="InterPro" id="IPR023210">
    <property type="entry name" value="NADP_OxRdtase_dom"/>
</dbReference>
<keyword evidence="5" id="KW-0633">Potassium transport</keyword>
<dbReference type="RefSeq" id="WP_320003266.1">
    <property type="nucleotide sequence ID" value="NZ_JAUHJS010000002.1"/>
</dbReference>
<dbReference type="Proteomes" id="UP001168552">
    <property type="component" value="Unassembled WGS sequence"/>
</dbReference>
<comment type="caution">
    <text evidence="11">The sequence shown here is derived from an EMBL/GenBank/DDBJ whole genome shotgun (WGS) entry which is preliminary data.</text>
</comment>
<keyword evidence="4" id="KW-0963">Cytoplasm</keyword>
<dbReference type="PANTHER" id="PTHR43150:SF2">
    <property type="entry name" value="HYPERKINETIC, ISOFORM M"/>
    <property type="match status" value="1"/>
</dbReference>
<dbReference type="Pfam" id="PF00248">
    <property type="entry name" value="Aldo_ket_red"/>
    <property type="match status" value="1"/>
</dbReference>
<feature type="domain" description="NADP-dependent oxidoreductase" evidence="10">
    <location>
        <begin position="18"/>
        <end position="320"/>
    </location>
</feature>
<dbReference type="EMBL" id="JAUHJS010000002">
    <property type="protein sequence ID" value="MDN4164739.1"/>
    <property type="molecule type" value="Genomic_DNA"/>
</dbReference>
<gene>
    <name evidence="11" type="ORF">QWY31_04455</name>
</gene>
<evidence type="ECO:0000313" key="11">
    <source>
        <dbReference type="EMBL" id="MDN4164739.1"/>
    </source>
</evidence>
<evidence type="ECO:0000256" key="3">
    <source>
        <dbReference type="ARBA" id="ARBA00022448"/>
    </source>
</evidence>
<proteinExistence type="inferred from homology"/>
<keyword evidence="9" id="KW-0406">Ion transport</keyword>
<dbReference type="PANTHER" id="PTHR43150">
    <property type="entry name" value="HYPERKINETIC, ISOFORM M"/>
    <property type="match status" value="1"/>
</dbReference>
<sequence>MEYRRLGRSGLLVSEYSFGSWLTFGLQVGDTVAEECMKIAYDAGINFFDNAEVYANGQSEIVMGNILKKMGWSRDTFVVSSKVYWGGDKPNQKGLSRKHVIEACHAALKRLQVDYLDLYYCHRPDLNTPIEETVRAMSDLIAQGKVLYWGTSEWSAQEIQEAYSVARQYNLVPPTMEQPQYNMFHRERFEKEYHRLFQDIGLGTTIWSPLASGLLTGKYNDGKLPGNTRAELEGLDWLKERLTGEGAKERIEKVKQLGNLANELGMSLVHMALLWCLKNPNVSTVILGASKTSQLQDNLSSLQHKDLLTDDAMERIEEILQNKPKIVVF</sequence>
<keyword evidence="8" id="KW-0560">Oxidoreductase</keyword>
<evidence type="ECO:0000256" key="8">
    <source>
        <dbReference type="ARBA" id="ARBA00023002"/>
    </source>
</evidence>
<organism evidence="11 12">
    <name type="scientific">Shiella aurantiaca</name>
    <dbReference type="NCBI Taxonomy" id="3058365"/>
    <lineage>
        <taxon>Bacteria</taxon>
        <taxon>Pseudomonadati</taxon>
        <taxon>Bacteroidota</taxon>
        <taxon>Cytophagia</taxon>
        <taxon>Cytophagales</taxon>
        <taxon>Shiellaceae</taxon>
        <taxon>Shiella</taxon>
    </lineage>
</organism>
<evidence type="ECO:0000313" key="12">
    <source>
        <dbReference type="Proteomes" id="UP001168552"/>
    </source>
</evidence>
<dbReference type="Gene3D" id="3.20.20.100">
    <property type="entry name" value="NADP-dependent oxidoreductase domain"/>
    <property type="match status" value="1"/>
</dbReference>
<evidence type="ECO:0000256" key="6">
    <source>
        <dbReference type="ARBA" id="ARBA00022857"/>
    </source>
</evidence>
<dbReference type="InterPro" id="IPR036812">
    <property type="entry name" value="NAD(P)_OxRdtase_dom_sf"/>
</dbReference>
<keyword evidence="3" id="KW-0813">Transport</keyword>
<dbReference type="SUPFAM" id="SSF51430">
    <property type="entry name" value="NAD(P)-linked oxidoreductase"/>
    <property type="match status" value="1"/>
</dbReference>
<evidence type="ECO:0000256" key="9">
    <source>
        <dbReference type="ARBA" id="ARBA00023065"/>
    </source>
</evidence>
<evidence type="ECO:0000256" key="1">
    <source>
        <dbReference type="ARBA" id="ARBA00004496"/>
    </source>
</evidence>
<keyword evidence="6" id="KW-0521">NADP</keyword>